<reference evidence="11 12" key="1">
    <citation type="journal article" date="2021" name="Commun. Biol.">
        <title>The genome of Shorea leprosula (Dipterocarpaceae) highlights the ecological relevance of drought in aseasonal tropical rainforests.</title>
        <authorList>
            <person name="Ng K.K.S."/>
            <person name="Kobayashi M.J."/>
            <person name="Fawcett J.A."/>
            <person name="Hatakeyama M."/>
            <person name="Paape T."/>
            <person name="Ng C.H."/>
            <person name="Ang C.C."/>
            <person name="Tnah L.H."/>
            <person name="Lee C.T."/>
            <person name="Nishiyama T."/>
            <person name="Sese J."/>
            <person name="O'Brien M.J."/>
            <person name="Copetti D."/>
            <person name="Mohd Noor M.I."/>
            <person name="Ong R.C."/>
            <person name="Putra M."/>
            <person name="Sireger I.Z."/>
            <person name="Indrioko S."/>
            <person name="Kosugi Y."/>
            <person name="Izuno A."/>
            <person name="Isagi Y."/>
            <person name="Lee S.L."/>
            <person name="Shimizu K.K."/>
        </authorList>
    </citation>
    <scope>NUCLEOTIDE SEQUENCE [LARGE SCALE GENOMIC DNA]</scope>
    <source>
        <strain evidence="11">214</strain>
    </source>
</reference>
<evidence type="ECO:0000256" key="1">
    <source>
        <dbReference type="ARBA" id="ARBA00004191"/>
    </source>
</evidence>
<feature type="active site" evidence="8">
    <location>
        <position position="251"/>
    </location>
</feature>
<dbReference type="Pfam" id="PF00295">
    <property type="entry name" value="Glyco_hydro_28"/>
    <property type="match status" value="1"/>
</dbReference>
<dbReference type="InterPro" id="IPR011050">
    <property type="entry name" value="Pectin_lyase_fold/virulence"/>
</dbReference>
<evidence type="ECO:0000256" key="4">
    <source>
        <dbReference type="ARBA" id="ARBA00022525"/>
    </source>
</evidence>
<comment type="subcellular location">
    <subcellularLocation>
        <location evidence="1">Secreted</location>
        <location evidence="1">Cell wall</location>
    </subcellularLocation>
</comment>
<dbReference type="InterPro" id="IPR006626">
    <property type="entry name" value="PbH1"/>
</dbReference>
<dbReference type="Gene3D" id="2.160.20.10">
    <property type="entry name" value="Single-stranded right-handed beta-helix, Pectin lyase-like"/>
    <property type="match status" value="1"/>
</dbReference>
<dbReference type="Proteomes" id="UP001054252">
    <property type="component" value="Unassembled WGS sequence"/>
</dbReference>
<dbReference type="PANTHER" id="PTHR31375">
    <property type="match status" value="1"/>
</dbReference>
<dbReference type="InterPro" id="IPR000743">
    <property type="entry name" value="Glyco_hydro_28"/>
</dbReference>
<organism evidence="11 12">
    <name type="scientific">Rubroshorea leprosula</name>
    <dbReference type="NCBI Taxonomy" id="152421"/>
    <lineage>
        <taxon>Eukaryota</taxon>
        <taxon>Viridiplantae</taxon>
        <taxon>Streptophyta</taxon>
        <taxon>Embryophyta</taxon>
        <taxon>Tracheophyta</taxon>
        <taxon>Spermatophyta</taxon>
        <taxon>Magnoliopsida</taxon>
        <taxon>eudicotyledons</taxon>
        <taxon>Gunneridae</taxon>
        <taxon>Pentapetalae</taxon>
        <taxon>rosids</taxon>
        <taxon>malvids</taxon>
        <taxon>Malvales</taxon>
        <taxon>Dipterocarpaceae</taxon>
        <taxon>Rubroshorea</taxon>
    </lineage>
</organism>
<comment type="similarity">
    <text evidence="2 9">Belongs to the glycosyl hydrolase 28 family.</text>
</comment>
<evidence type="ECO:0000256" key="5">
    <source>
        <dbReference type="ARBA" id="ARBA00022801"/>
    </source>
</evidence>
<gene>
    <name evidence="11" type="ORF">SLEP1_g32847</name>
</gene>
<dbReference type="SMART" id="SM00710">
    <property type="entry name" value="PbH1"/>
    <property type="match status" value="6"/>
</dbReference>
<sequence>MCLSVQIRFFITLVFLLGTFSPQAKGKLFDVLDFGAVGDARTDDSKAFLDAWRSVCEATTTSGATIPTLQVPAGKTFLLKQVKFSGPCKSATVQIQMMGNIIAPISTDWTDCKSGCWLCFDHVDNLIISGTATINGNGAVWWQKSTHEKIGDCNKPAVLYFQSCNNLRVSGLTSHNSPLNHIGISGCKDVSISKINLIAPKDSPNTDGIDIANSKELDISDSFIGTGDDCIAINGGSSNIKITRLNCGPGHGISVGSLGKDGSNDMVQEVHVRNCTFNGTQNGARIKTWAGGLGFARSISYEDIILIGAGNPIFIDQHYCPRQNCPPEKQTAVKVSDITFSKFQGTSADNIAITLNCSSIVPCTNIKMNLVNITSLNPSSKVEAICNHADGTATFTAPVVPCLSSVQDVLIRREGQTQDGDQKPQYYEL</sequence>
<keyword evidence="6 9" id="KW-0326">Glycosidase</keyword>
<keyword evidence="7" id="KW-0961">Cell wall biogenesis/degradation</keyword>
<evidence type="ECO:0000256" key="2">
    <source>
        <dbReference type="ARBA" id="ARBA00008834"/>
    </source>
</evidence>
<feature type="chain" id="PRO_5043629995" description="Polygalacturonase" evidence="10">
    <location>
        <begin position="27"/>
        <end position="429"/>
    </location>
</feature>
<keyword evidence="4" id="KW-0964">Secreted</keyword>
<evidence type="ECO:0000256" key="9">
    <source>
        <dbReference type="RuleBase" id="RU361169"/>
    </source>
</evidence>
<evidence type="ECO:0008006" key="13">
    <source>
        <dbReference type="Google" id="ProtNLM"/>
    </source>
</evidence>
<dbReference type="EMBL" id="BPVZ01000062">
    <property type="protein sequence ID" value="GKV23066.1"/>
    <property type="molecule type" value="Genomic_DNA"/>
</dbReference>
<dbReference type="SUPFAM" id="SSF51126">
    <property type="entry name" value="Pectin lyase-like"/>
    <property type="match status" value="1"/>
</dbReference>
<dbReference type="GO" id="GO:0005975">
    <property type="term" value="P:carbohydrate metabolic process"/>
    <property type="evidence" value="ECO:0007669"/>
    <property type="project" value="InterPro"/>
</dbReference>
<dbReference type="AlphaFoldDB" id="A0AAV5KEQ3"/>
<protein>
    <recommendedName>
        <fullName evidence="13">Polygalacturonase</fullName>
    </recommendedName>
</protein>
<dbReference type="InterPro" id="IPR012334">
    <property type="entry name" value="Pectin_lyas_fold"/>
</dbReference>
<evidence type="ECO:0000256" key="10">
    <source>
        <dbReference type="SAM" id="SignalP"/>
    </source>
</evidence>
<evidence type="ECO:0000256" key="6">
    <source>
        <dbReference type="ARBA" id="ARBA00023295"/>
    </source>
</evidence>
<feature type="signal peptide" evidence="10">
    <location>
        <begin position="1"/>
        <end position="26"/>
    </location>
</feature>
<evidence type="ECO:0000313" key="12">
    <source>
        <dbReference type="Proteomes" id="UP001054252"/>
    </source>
</evidence>
<proteinExistence type="inferred from homology"/>
<dbReference type="PROSITE" id="PS00502">
    <property type="entry name" value="POLYGALACTURONASE"/>
    <property type="match status" value="1"/>
</dbReference>
<evidence type="ECO:0000256" key="8">
    <source>
        <dbReference type="PROSITE-ProRule" id="PRU10052"/>
    </source>
</evidence>
<dbReference type="GO" id="GO:0071555">
    <property type="term" value="P:cell wall organization"/>
    <property type="evidence" value="ECO:0007669"/>
    <property type="project" value="UniProtKB-KW"/>
</dbReference>
<evidence type="ECO:0000313" key="11">
    <source>
        <dbReference type="EMBL" id="GKV23066.1"/>
    </source>
</evidence>
<evidence type="ECO:0000256" key="3">
    <source>
        <dbReference type="ARBA" id="ARBA00022512"/>
    </source>
</evidence>
<name>A0AAV5KEQ3_9ROSI</name>
<keyword evidence="12" id="KW-1185">Reference proteome</keyword>
<keyword evidence="10" id="KW-0732">Signal</keyword>
<accession>A0AAV5KEQ3</accession>
<keyword evidence="5 9" id="KW-0378">Hydrolase</keyword>
<comment type="caution">
    <text evidence="11">The sequence shown here is derived from an EMBL/GenBank/DDBJ whole genome shotgun (WGS) entry which is preliminary data.</text>
</comment>
<evidence type="ECO:0000256" key="7">
    <source>
        <dbReference type="ARBA" id="ARBA00023316"/>
    </source>
</evidence>
<dbReference type="GO" id="GO:0004650">
    <property type="term" value="F:polygalacturonase activity"/>
    <property type="evidence" value="ECO:0007669"/>
    <property type="project" value="InterPro"/>
</dbReference>
<keyword evidence="3" id="KW-0134">Cell wall</keyword>